<dbReference type="PANTHER" id="PTHR11439:SF483">
    <property type="entry name" value="PEPTIDE SYNTHASE GLIP-LIKE, PUTATIVE (AFU_ORTHOLOGUE AFUA_3G12920)-RELATED"/>
    <property type="match status" value="1"/>
</dbReference>
<dbReference type="EMBL" id="BKCJ010006987">
    <property type="protein sequence ID" value="GEU74975.1"/>
    <property type="molecule type" value="Genomic_DNA"/>
</dbReference>
<sequence>MQFLTDSLISRSSKRQKSAAISSTEAEYITLSGCCAQIIWMRSQLTDYGLGFNKIPIYYDNKSAIALCCNNVQYSRSKHIDIRYLFIKEHVENRVIELYIFKMEYQLADIFTKALGIMYNTRAQQKALDDESVAPANHALKLTLFYNAFEISANVPETYMQEFWVTVSRLHSSLRFKLNGKSHTVNVDNFRDMLKIYPKLPGRIFEEPPPKEAILSFLIELGHTGEIKFLSDVTKRIKTLAKGDKPIKMKQSATKSKALTVLSKVALSEADQIKLATKRSKKEFHSSHTSGSGDEVDIQSKVLDEQQQTICENVSGETESDNDGDDFVYPNLSTYNADDQEKEDEEEKENDDDEMSSDQKVHITLSTKLLVVQQQSSPVSSDLVSKFINPTPDTSIDSMLNLNVQYDIPVNVSVFVTTETPSSDTTIPQPPIPIIQPQQQTYDPTMTTPIPTTCLPEFPNFASLFGFKRRVSSLKSKLSELKQTNQFAKARSFIPGIVDNYLRSKIKDAVNVAL</sequence>
<feature type="compositionally biased region" description="Acidic residues" evidence="1">
    <location>
        <begin position="338"/>
        <end position="356"/>
    </location>
</feature>
<name>A0A6L2MRJ5_TANCI</name>
<gene>
    <name evidence="2" type="ORF">Tci_046953</name>
</gene>
<protein>
    <submittedName>
        <fullName evidence="2">Gag-Pol polyprotein</fullName>
    </submittedName>
</protein>
<dbReference type="PANTHER" id="PTHR11439">
    <property type="entry name" value="GAG-POL-RELATED RETROTRANSPOSON"/>
    <property type="match status" value="1"/>
</dbReference>
<dbReference type="AlphaFoldDB" id="A0A6L2MRJ5"/>
<organism evidence="2">
    <name type="scientific">Tanacetum cinerariifolium</name>
    <name type="common">Dalmatian daisy</name>
    <name type="synonym">Chrysanthemum cinerariifolium</name>
    <dbReference type="NCBI Taxonomy" id="118510"/>
    <lineage>
        <taxon>Eukaryota</taxon>
        <taxon>Viridiplantae</taxon>
        <taxon>Streptophyta</taxon>
        <taxon>Embryophyta</taxon>
        <taxon>Tracheophyta</taxon>
        <taxon>Spermatophyta</taxon>
        <taxon>Magnoliopsida</taxon>
        <taxon>eudicotyledons</taxon>
        <taxon>Gunneridae</taxon>
        <taxon>Pentapetalae</taxon>
        <taxon>asterids</taxon>
        <taxon>campanulids</taxon>
        <taxon>Asterales</taxon>
        <taxon>Asteraceae</taxon>
        <taxon>Asteroideae</taxon>
        <taxon>Anthemideae</taxon>
        <taxon>Anthemidinae</taxon>
        <taxon>Tanacetum</taxon>
    </lineage>
</organism>
<feature type="region of interest" description="Disordered" evidence="1">
    <location>
        <begin position="277"/>
        <end position="297"/>
    </location>
</feature>
<dbReference type="CDD" id="cd09272">
    <property type="entry name" value="RNase_HI_RT_Ty1"/>
    <property type="match status" value="1"/>
</dbReference>
<evidence type="ECO:0000256" key="1">
    <source>
        <dbReference type="SAM" id="MobiDB-lite"/>
    </source>
</evidence>
<evidence type="ECO:0000313" key="2">
    <source>
        <dbReference type="EMBL" id="GEU74975.1"/>
    </source>
</evidence>
<accession>A0A6L2MRJ5</accession>
<feature type="region of interest" description="Disordered" evidence="1">
    <location>
        <begin position="313"/>
        <end position="358"/>
    </location>
</feature>
<proteinExistence type="predicted"/>
<reference evidence="2" key="1">
    <citation type="journal article" date="2019" name="Sci. Rep.">
        <title>Draft genome of Tanacetum cinerariifolium, the natural source of mosquito coil.</title>
        <authorList>
            <person name="Yamashiro T."/>
            <person name="Shiraishi A."/>
            <person name="Satake H."/>
            <person name="Nakayama K."/>
        </authorList>
    </citation>
    <scope>NUCLEOTIDE SEQUENCE</scope>
</reference>
<comment type="caution">
    <text evidence="2">The sequence shown here is derived from an EMBL/GenBank/DDBJ whole genome shotgun (WGS) entry which is preliminary data.</text>
</comment>